<sequence>MPLPLILGAAALVTAAYGAKKGYDGYQRHSEADLIVEDAQKRYDAKKQPFDEQETNTTYALDNLGKKELEIGQSFAEFKTLADKLMEQLNTGRQHKLEVNIPRHNLQKVDGYSYTAVGVLGTVAGAGTAGAAAGFAVYGGVMALGAASTGTAISSLAGVAASNATLAAIGGGSLATGGLGIAGGTAILGAAVAAPVLAIAGWAYNSHGEEALRNAHKVAQEVAGAIEKLVRATEMLKETEHYVRKIRRSLMAIFAQFNQYFDNLKGIDSFLEDLKGRNVDTAAELAKFNDSIVRTIENGYMLASILVNVITTPIFKLKKANGEIVKNEDGVPTMDLDKDGSMILNESELDKVMVKASAEADEVEPA</sequence>
<keyword evidence="2" id="KW-1185">Reference proteome</keyword>
<dbReference type="EMBL" id="JAZDCT010000027">
    <property type="protein sequence ID" value="MEE1889777.1"/>
    <property type="molecule type" value="Genomic_DNA"/>
</dbReference>
<dbReference type="RefSeq" id="WP_330104841.1">
    <property type="nucleotide sequence ID" value="NZ_JAZDCT010000027.1"/>
</dbReference>
<dbReference type="Proteomes" id="UP001354227">
    <property type="component" value="Unassembled WGS sequence"/>
</dbReference>
<evidence type="ECO:0008006" key="3">
    <source>
        <dbReference type="Google" id="ProtNLM"/>
    </source>
</evidence>
<comment type="caution">
    <text evidence="1">The sequence shown here is derived from an EMBL/GenBank/DDBJ whole genome shotgun (WGS) entry which is preliminary data.</text>
</comment>
<evidence type="ECO:0000313" key="1">
    <source>
        <dbReference type="EMBL" id="MEE1889777.1"/>
    </source>
</evidence>
<reference evidence="1" key="1">
    <citation type="submission" date="2024-01" db="EMBL/GenBank/DDBJ databases">
        <title>Unpublished Manusciprt.</title>
        <authorList>
            <person name="Duman M."/>
            <person name="Valdes E.G."/>
            <person name="Ajmi N."/>
            <person name="Altun S."/>
            <person name="Saticioglu I.B."/>
        </authorList>
    </citation>
    <scope>NUCLEOTIDE SEQUENCE</scope>
    <source>
        <strain evidence="1">137P</strain>
    </source>
</reference>
<gene>
    <name evidence="1" type="ORF">V0R62_19100</name>
</gene>
<name>A0ABU7HEP0_9PSED</name>
<evidence type="ECO:0000313" key="2">
    <source>
        <dbReference type="Proteomes" id="UP001354227"/>
    </source>
</evidence>
<protein>
    <recommendedName>
        <fullName evidence="3">Chemotaxis protein</fullName>
    </recommendedName>
</protein>
<organism evidence="1 2">
    <name type="scientific">Pseudomonas carassii</name>
    <dbReference type="NCBI Taxonomy" id="3115855"/>
    <lineage>
        <taxon>Bacteria</taxon>
        <taxon>Pseudomonadati</taxon>
        <taxon>Pseudomonadota</taxon>
        <taxon>Gammaproteobacteria</taxon>
        <taxon>Pseudomonadales</taxon>
        <taxon>Pseudomonadaceae</taxon>
        <taxon>Pseudomonas</taxon>
    </lineage>
</organism>
<accession>A0ABU7HEP0</accession>
<proteinExistence type="predicted"/>